<keyword evidence="1" id="KW-0812">Transmembrane</keyword>
<feature type="transmembrane region" description="Helical" evidence="1">
    <location>
        <begin position="93"/>
        <end position="111"/>
    </location>
</feature>
<feature type="transmembrane region" description="Helical" evidence="1">
    <location>
        <begin position="21"/>
        <end position="40"/>
    </location>
</feature>
<evidence type="ECO:0000313" key="2">
    <source>
        <dbReference type="EMBL" id="GAA6267343.1"/>
    </source>
</evidence>
<name>A0ABQ0ATL4_9FIRM</name>
<evidence type="ECO:0000256" key="1">
    <source>
        <dbReference type="SAM" id="Phobius"/>
    </source>
</evidence>
<protein>
    <submittedName>
        <fullName evidence="2">Uncharacterized protein</fullName>
    </submittedName>
</protein>
<sequence>MENVTKKEFFAKYASKESKDNIKSAAIFSYICAAISVALGLYTHNYSMMFDVVLVIGFGLGIQFARSRVCAVLMLVYSILNVVYMVMSIGRIAGWWLILIGIYAVKGTFNLNKEYKRFLKDGTIPENTKR</sequence>
<dbReference type="Proteomes" id="UP001600894">
    <property type="component" value="Unassembled WGS sequence"/>
</dbReference>
<comment type="caution">
    <text evidence="2">The sequence shown here is derived from an EMBL/GenBank/DDBJ whole genome shotgun (WGS) entry which is preliminary data.</text>
</comment>
<reference evidence="2 3" key="1">
    <citation type="submission" date="2024-04" db="EMBL/GenBank/DDBJ databases">
        <title>Defined microbial consortia suppress multidrug-resistant proinflammatory Enterobacteriaceae via ecological control.</title>
        <authorList>
            <person name="Furuichi M."/>
            <person name="Kawaguchi T."/>
            <person name="Pust M."/>
            <person name="Yasuma K."/>
            <person name="Plichta D."/>
            <person name="Hasegawa N."/>
            <person name="Ohya T."/>
            <person name="Bhattarai S."/>
            <person name="Sasajima S."/>
            <person name="Aoto Y."/>
            <person name="Tuganbaev T."/>
            <person name="Yaginuma M."/>
            <person name="Ueda M."/>
            <person name="Okahashi N."/>
            <person name="Amafuji K."/>
            <person name="Kiridooshi Y."/>
            <person name="Sugita K."/>
            <person name="Strazar M."/>
            <person name="Skelly A."/>
            <person name="Suda W."/>
            <person name="Hattori M."/>
            <person name="Nakamoto N."/>
            <person name="Caballero S."/>
            <person name="Norman J."/>
            <person name="Olle B."/>
            <person name="Tanoue T."/>
            <person name="Arita M."/>
            <person name="Bucci V."/>
            <person name="Atarashi K."/>
            <person name="Xavier R."/>
            <person name="Honda K."/>
        </authorList>
    </citation>
    <scope>NUCLEOTIDE SEQUENCE [LARGE SCALE GENOMIC DNA]</scope>
    <source>
        <strain evidence="3">f13</strain>
    </source>
</reference>
<evidence type="ECO:0000313" key="3">
    <source>
        <dbReference type="Proteomes" id="UP001600894"/>
    </source>
</evidence>
<dbReference type="RefSeq" id="WP_390469057.1">
    <property type="nucleotide sequence ID" value="NZ_BAABXL010000001.1"/>
</dbReference>
<keyword evidence="1" id="KW-1133">Transmembrane helix</keyword>
<keyword evidence="3" id="KW-1185">Reference proteome</keyword>
<feature type="transmembrane region" description="Helical" evidence="1">
    <location>
        <begin position="69"/>
        <end position="87"/>
    </location>
</feature>
<keyword evidence="1" id="KW-0472">Membrane</keyword>
<proteinExistence type="predicted"/>
<dbReference type="EMBL" id="BAABXL010000001">
    <property type="protein sequence ID" value="GAA6267343.1"/>
    <property type="molecule type" value="Genomic_DNA"/>
</dbReference>
<organism evidence="2 3">
    <name type="scientific">Enterocloster alcoholdehydrogenati</name>
    <dbReference type="NCBI Taxonomy" id="2547410"/>
    <lineage>
        <taxon>Bacteria</taxon>
        <taxon>Bacillati</taxon>
        <taxon>Bacillota</taxon>
        <taxon>Clostridia</taxon>
        <taxon>Lachnospirales</taxon>
        <taxon>Lachnospiraceae</taxon>
        <taxon>Enterocloster</taxon>
    </lineage>
</organism>
<accession>A0ABQ0ATL4</accession>
<gene>
    <name evidence="2" type="ORF">F130042H8_04030</name>
</gene>
<feature type="transmembrane region" description="Helical" evidence="1">
    <location>
        <begin position="46"/>
        <end position="62"/>
    </location>
</feature>